<dbReference type="Pfam" id="PF14778">
    <property type="entry name" value="ODR4-like"/>
    <property type="match status" value="1"/>
</dbReference>
<name>A0A383W0M2_TETOB</name>
<evidence type="ECO:0000256" key="5">
    <source>
        <dbReference type="ARBA" id="ARBA00023136"/>
    </source>
</evidence>
<accession>A0A383W0M2</accession>
<evidence type="ECO:0000256" key="1">
    <source>
        <dbReference type="ARBA" id="ARBA00004370"/>
    </source>
</evidence>
<evidence type="ECO:0000256" key="4">
    <source>
        <dbReference type="ARBA" id="ARBA00022989"/>
    </source>
</evidence>
<dbReference type="AlphaFoldDB" id="A0A383W0M2"/>
<evidence type="ECO:0000313" key="7">
    <source>
        <dbReference type="EMBL" id="SZX71041.1"/>
    </source>
</evidence>
<feature type="transmembrane region" description="Helical" evidence="6">
    <location>
        <begin position="486"/>
        <end position="509"/>
    </location>
</feature>
<comment type="subcellular location">
    <subcellularLocation>
        <location evidence="1">Membrane</location>
    </subcellularLocation>
</comment>
<dbReference type="EMBL" id="FNXT01001022">
    <property type="protein sequence ID" value="SZX71041.1"/>
    <property type="molecule type" value="Genomic_DNA"/>
</dbReference>
<organism evidence="7 8">
    <name type="scientific">Tetradesmus obliquus</name>
    <name type="common">Green alga</name>
    <name type="synonym">Acutodesmus obliquus</name>
    <dbReference type="NCBI Taxonomy" id="3088"/>
    <lineage>
        <taxon>Eukaryota</taxon>
        <taxon>Viridiplantae</taxon>
        <taxon>Chlorophyta</taxon>
        <taxon>core chlorophytes</taxon>
        <taxon>Chlorophyceae</taxon>
        <taxon>CS clade</taxon>
        <taxon>Sphaeropleales</taxon>
        <taxon>Scenedesmaceae</taxon>
        <taxon>Tetradesmus</taxon>
    </lineage>
</organism>
<keyword evidence="8" id="KW-1185">Reference proteome</keyword>
<dbReference type="STRING" id="3088.A0A383W0M2"/>
<keyword evidence="5 6" id="KW-0472">Membrane</keyword>
<protein>
    <recommendedName>
        <fullName evidence="9">ODR-4-like protein</fullName>
    </recommendedName>
</protein>
<evidence type="ECO:0008006" key="9">
    <source>
        <dbReference type="Google" id="ProtNLM"/>
    </source>
</evidence>
<evidence type="ECO:0000256" key="6">
    <source>
        <dbReference type="SAM" id="Phobius"/>
    </source>
</evidence>
<dbReference type="GO" id="GO:0016020">
    <property type="term" value="C:membrane"/>
    <property type="evidence" value="ECO:0007669"/>
    <property type="project" value="UniProtKB-SubCell"/>
</dbReference>
<dbReference type="PANTHER" id="PTHR33966:SF1">
    <property type="entry name" value="PROTEIN ODR-4 HOMOLOG"/>
    <property type="match status" value="1"/>
</dbReference>
<dbReference type="GO" id="GO:0012505">
    <property type="term" value="C:endomembrane system"/>
    <property type="evidence" value="ECO:0007669"/>
    <property type="project" value="TreeGrafter"/>
</dbReference>
<evidence type="ECO:0000313" key="8">
    <source>
        <dbReference type="Proteomes" id="UP000256970"/>
    </source>
</evidence>
<dbReference type="GO" id="GO:0008104">
    <property type="term" value="P:intracellular protein localization"/>
    <property type="evidence" value="ECO:0007669"/>
    <property type="project" value="TreeGrafter"/>
</dbReference>
<gene>
    <name evidence="7" type="ORF">BQ4739_LOCUS11188</name>
</gene>
<comment type="similarity">
    <text evidence="2">Belongs to the ODR-4 family.</text>
</comment>
<dbReference type="PANTHER" id="PTHR33966">
    <property type="entry name" value="PROTEIN ODR-4 HOMOLOG"/>
    <property type="match status" value="1"/>
</dbReference>
<proteinExistence type="inferred from homology"/>
<evidence type="ECO:0000256" key="3">
    <source>
        <dbReference type="ARBA" id="ARBA00022692"/>
    </source>
</evidence>
<reference evidence="7 8" key="1">
    <citation type="submission" date="2016-10" db="EMBL/GenBank/DDBJ databases">
        <authorList>
            <person name="Cai Z."/>
        </authorList>
    </citation>
    <scope>NUCLEOTIDE SEQUENCE [LARGE SCALE GENOMIC DNA]</scope>
</reference>
<dbReference type="InterPro" id="IPR029454">
    <property type="entry name" value="ODR-4-like"/>
</dbReference>
<sequence>MVKAVQAEESISEYFDGLLKNRVQAEVGLIVGKPSVGSRDLALAVVPTTSQDGEQVLIISQGSAASAAKAKKAGPKVKSNEPAVSIDLESELIAEHALQASRMLPGGLAVLGLYLFAPESGYNSASSQLCSTLAAIAADSSSSSMLSASKEAAAAAAALTAEVSGISAPSAVGSVAGPQELLLLHVDSSSRKFTMRSCQVNSAATAASTLKPTELKFGPSLSSLVCLRCSHSFDFSFPASSSQEQLLQQAVAAESARVTAAVAALDGKVPASSSQPLTELLPASAGSGAADATRVELLCLPHAAAALRSPGAAAGKVGSSSSNVLGSCRLHGTVESLAYVHKRDPVGKALHDLKSDVINSLAARLQLLEDDAAAAADEAKQDAAGAAAHPLLAAGAGKRSRVGLARRVLLPCSSLGLQVCDYLSEADGAEAALEQAQQQLQLTGLQASQVLELEAPAAKKPKIVAGTAMSEVAAGAAGSGGASCSAAVLGAAAAGVVAALAVGMAYVNLGQ</sequence>
<dbReference type="Proteomes" id="UP000256970">
    <property type="component" value="Unassembled WGS sequence"/>
</dbReference>
<keyword evidence="4 6" id="KW-1133">Transmembrane helix</keyword>
<evidence type="ECO:0000256" key="2">
    <source>
        <dbReference type="ARBA" id="ARBA00010131"/>
    </source>
</evidence>
<keyword evidence="3 6" id="KW-0812">Transmembrane</keyword>